<feature type="domain" description="Integrase catalytic" evidence="3">
    <location>
        <begin position="105"/>
        <end position="292"/>
    </location>
</feature>
<feature type="compositionally biased region" description="Acidic residues" evidence="2">
    <location>
        <begin position="454"/>
        <end position="464"/>
    </location>
</feature>
<dbReference type="InterPro" id="IPR012337">
    <property type="entry name" value="RNaseH-like_sf"/>
</dbReference>
<reference evidence="4 5" key="1">
    <citation type="submission" date="2014-02" db="EMBL/GenBank/DDBJ databases">
        <title>The small core and large imbalanced accessory genome model reveals a collaborative survival strategy of Sorangium cellulosum strains in nature.</title>
        <authorList>
            <person name="Han K."/>
            <person name="Peng R."/>
            <person name="Blom J."/>
            <person name="Li Y.-Z."/>
        </authorList>
    </citation>
    <scope>NUCLEOTIDE SEQUENCE [LARGE SCALE GENOMIC DNA]</scope>
    <source>
        <strain evidence="4 5">So0008-312</strain>
    </source>
</reference>
<gene>
    <name evidence="4" type="ORF">BE15_12605</name>
</gene>
<feature type="compositionally biased region" description="Low complexity" evidence="2">
    <location>
        <begin position="465"/>
        <end position="476"/>
    </location>
</feature>
<dbReference type="Pfam" id="PF22483">
    <property type="entry name" value="Mu-transpos_C_2"/>
    <property type="match status" value="1"/>
</dbReference>
<protein>
    <recommendedName>
        <fullName evidence="3">Integrase catalytic domain-containing protein</fullName>
    </recommendedName>
</protein>
<dbReference type="Gene3D" id="3.30.420.10">
    <property type="entry name" value="Ribonuclease H-like superfamily/Ribonuclease H"/>
    <property type="match status" value="1"/>
</dbReference>
<dbReference type="Proteomes" id="UP000075260">
    <property type="component" value="Unassembled WGS sequence"/>
</dbReference>
<evidence type="ECO:0000256" key="2">
    <source>
        <dbReference type="SAM" id="MobiDB-lite"/>
    </source>
</evidence>
<dbReference type="AlphaFoldDB" id="A0A150QFG1"/>
<dbReference type="GO" id="GO:0015074">
    <property type="term" value="P:DNA integration"/>
    <property type="evidence" value="ECO:0007669"/>
    <property type="project" value="InterPro"/>
</dbReference>
<evidence type="ECO:0000259" key="3">
    <source>
        <dbReference type="PROSITE" id="PS50994"/>
    </source>
</evidence>
<organism evidence="4 5">
    <name type="scientific">Sorangium cellulosum</name>
    <name type="common">Polyangium cellulosum</name>
    <dbReference type="NCBI Taxonomy" id="56"/>
    <lineage>
        <taxon>Bacteria</taxon>
        <taxon>Pseudomonadati</taxon>
        <taxon>Myxococcota</taxon>
        <taxon>Polyangia</taxon>
        <taxon>Polyangiales</taxon>
        <taxon>Polyangiaceae</taxon>
        <taxon>Sorangium</taxon>
    </lineage>
</organism>
<dbReference type="Pfam" id="PF00665">
    <property type="entry name" value="rve"/>
    <property type="match status" value="1"/>
</dbReference>
<evidence type="ECO:0000256" key="1">
    <source>
        <dbReference type="ARBA" id="ARBA00009277"/>
    </source>
</evidence>
<comment type="caution">
    <text evidence="4">The sequence shown here is derived from an EMBL/GenBank/DDBJ whole genome shotgun (WGS) entry which is preliminary data.</text>
</comment>
<dbReference type="SUPFAM" id="SSF46689">
    <property type="entry name" value="Homeodomain-like"/>
    <property type="match status" value="1"/>
</dbReference>
<dbReference type="EMBL" id="JEMA01000720">
    <property type="protein sequence ID" value="KYF66680.1"/>
    <property type="molecule type" value="Genomic_DNA"/>
</dbReference>
<dbReference type="InterPro" id="IPR009057">
    <property type="entry name" value="Homeodomain-like_sf"/>
</dbReference>
<sequence length="505" mass="55872">MVAMTIERQTEAEIRRLFFSEHWKKGTIAQQLGLHHDVVDRVVGPHGPSPKGGGPRPSALDAYQGFVLETLERYPTLVATRLYDMIVERGYTGSLRTLRRFVLLNRPTPRQEVYVRLETLAGEQPQIDWAHVGKIRVDGGVRPLYCFVQVLRYSRAIWAELVLEQTTTSLVRSLVRAAEYFGGVTHEWLFDNPKSIVAAREGSALRFQAELIELASQLHVALGACRVRKPTDKGGVERAIRYLKTRFFPARVIPSIESGNAALLHFLETVAMQRRHPIQKDRTVGEVFAEEKARLLRLPSATIPTELVTSVPADKTAFVSFDGNRYSVTPEAADRTLRLVATDVEVRLLDEGRVVGQHARSWAKGRVIEAPQHRAALLATKAGAALRLRGDDADALDDRRRREQLGRPGHQRRCDGALEVRLTAVLVGERVEDAEGRRAEPQGEPVDGLPLLDGEADGAAEEGLDLGLLAGPGLDPNQERAGHGRDGGGRHGSLLVLRRAARRAV</sequence>
<dbReference type="InterPro" id="IPR036397">
    <property type="entry name" value="RNaseH_sf"/>
</dbReference>
<dbReference type="InterPro" id="IPR001584">
    <property type="entry name" value="Integrase_cat-core"/>
</dbReference>
<dbReference type="PANTHER" id="PTHR35004:SF6">
    <property type="entry name" value="TRANSPOSASE"/>
    <property type="match status" value="1"/>
</dbReference>
<comment type="similarity">
    <text evidence="1">Belongs to the transposase IS21/IS408/IS1162 family.</text>
</comment>
<accession>A0A150QFG1</accession>
<feature type="compositionally biased region" description="Basic and acidic residues" evidence="2">
    <location>
        <begin position="477"/>
        <end position="489"/>
    </location>
</feature>
<feature type="compositionally biased region" description="Basic and acidic residues" evidence="2">
    <location>
        <begin position="432"/>
        <end position="441"/>
    </location>
</feature>
<name>A0A150QFG1_SORCE</name>
<feature type="region of interest" description="Disordered" evidence="2">
    <location>
        <begin position="432"/>
        <end position="493"/>
    </location>
</feature>
<evidence type="ECO:0000313" key="4">
    <source>
        <dbReference type="EMBL" id="KYF66680.1"/>
    </source>
</evidence>
<dbReference type="PANTHER" id="PTHR35004">
    <property type="entry name" value="TRANSPOSASE RV3428C-RELATED"/>
    <property type="match status" value="1"/>
</dbReference>
<dbReference type="InterPro" id="IPR054353">
    <property type="entry name" value="IstA-like_C"/>
</dbReference>
<dbReference type="GO" id="GO:0003676">
    <property type="term" value="F:nucleic acid binding"/>
    <property type="evidence" value="ECO:0007669"/>
    <property type="project" value="InterPro"/>
</dbReference>
<dbReference type="NCBIfam" id="NF033546">
    <property type="entry name" value="transpos_IS21"/>
    <property type="match status" value="1"/>
</dbReference>
<proteinExistence type="inferred from homology"/>
<dbReference type="PROSITE" id="PS50994">
    <property type="entry name" value="INTEGRASE"/>
    <property type="match status" value="1"/>
</dbReference>
<dbReference type="SUPFAM" id="SSF53098">
    <property type="entry name" value="Ribonuclease H-like"/>
    <property type="match status" value="1"/>
</dbReference>
<evidence type="ECO:0000313" key="5">
    <source>
        <dbReference type="Proteomes" id="UP000075260"/>
    </source>
</evidence>